<name>U2NJ18_9BACT</name>
<evidence type="ECO:0000256" key="2">
    <source>
        <dbReference type="ARBA" id="ARBA00022801"/>
    </source>
</evidence>
<dbReference type="InterPro" id="IPR050563">
    <property type="entry name" value="4-hydroxybenzoyl-CoA_TE"/>
</dbReference>
<dbReference type="PATRIC" id="fig|1115809.3.peg.2574"/>
<organism evidence="4 5">
    <name type="scientific">Segatella baroniae F0067</name>
    <dbReference type="NCBI Taxonomy" id="1115809"/>
    <lineage>
        <taxon>Bacteria</taxon>
        <taxon>Pseudomonadati</taxon>
        <taxon>Bacteroidota</taxon>
        <taxon>Bacteroidia</taxon>
        <taxon>Bacteroidales</taxon>
        <taxon>Prevotellaceae</taxon>
        <taxon>Segatella</taxon>
    </lineage>
</organism>
<dbReference type="AlphaFoldDB" id="U2NJ18"/>
<comment type="caution">
    <text evidence="4">The sequence shown here is derived from an EMBL/GenBank/DDBJ whole genome shotgun (WGS) entry which is preliminary data.</text>
</comment>
<evidence type="ECO:0000256" key="3">
    <source>
        <dbReference type="SAM" id="MobiDB-lite"/>
    </source>
</evidence>
<reference evidence="4 5" key="1">
    <citation type="submission" date="2013-08" db="EMBL/GenBank/DDBJ databases">
        <authorList>
            <person name="Durkin A.S."/>
            <person name="Haft D.R."/>
            <person name="McCorrison J."/>
            <person name="Torralba M."/>
            <person name="Gillis M."/>
            <person name="Haft D.H."/>
            <person name="Methe B."/>
            <person name="Sutton G."/>
            <person name="Nelson K.E."/>
        </authorList>
    </citation>
    <scope>NUCLEOTIDE SEQUENCE [LARGE SCALE GENOMIC DNA]</scope>
    <source>
        <strain evidence="4 5">F0067</strain>
    </source>
</reference>
<dbReference type="GO" id="GO:0047617">
    <property type="term" value="F:fatty acyl-CoA hydrolase activity"/>
    <property type="evidence" value="ECO:0007669"/>
    <property type="project" value="TreeGrafter"/>
</dbReference>
<accession>U2NJ18</accession>
<keyword evidence="5" id="KW-1185">Reference proteome</keyword>
<dbReference type="Gene3D" id="3.10.129.10">
    <property type="entry name" value="Hotdog Thioesterase"/>
    <property type="match status" value="1"/>
</dbReference>
<gene>
    <name evidence="4" type="ORF">HMPREF9135_1086</name>
</gene>
<comment type="similarity">
    <text evidence="1">Belongs to the 4-hydroxybenzoyl-CoA thioesterase family.</text>
</comment>
<dbReference type="PANTHER" id="PTHR31793:SF27">
    <property type="entry name" value="NOVEL THIOESTERASE SUPERFAMILY DOMAIN AND SAPOSIN A-TYPE DOMAIN CONTAINING PROTEIN (0610012H03RIK)"/>
    <property type="match status" value="1"/>
</dbReference>
<dbReference type="CDD" id="cd00586">
    <property type="entry name" value="4HBT"/>
    <property type="match status" value="1"/>
</dbReference>
<feature type="compositionally biased region" description="Polar residues" evidence="3">
    <location>
        <begin position="32"/>
        <end position="45"/>
    </location>
</feature>
<dbReference type="Proteomes" id="UP000016648">
    <property type="component" value="Unassembled WGS sequence"/>
</dbReference>
<sequence length="192" mass="21956">MIVMTTSIASVQAIACHIDIHQIKTLTIMTETTHQADKQSSQDGTPTPRGRAGERPQGNYIFETRMEVRDYECDIEGIVNNANYLHYTEHTRHRFLRHAGLSFAQMHEKGVDAVVARMNLAFKTPLRCDDEFISRLALKKEGVRYVFTHDLFRASDEKLSFHAVVELVCLVNGRLAVSEDYDRAFEPFLQPK</sequence>
<protein>
    <submittedName>
        <fullName evidence="4">Acyl-CoA thioester hydrolase, YbgC/YbaW family</fullName>
    </submittedName>
</protein>
<proteinExistence type="inferred from homology"/>
<dbReference type="InterPro" id="IPR029069">
    <property type="entry name" value="HotDog_dom_sf"/>
</dbReference>
<evidence type="ECO:0000313" key="4">
    <source>
        <dbReference type="EMBL" id="ERK38105.1"/>
    </source>
</evidence>
<dbReference type="SUPFAM" id="SSF54637">
    <property type="entry name" value="Thioesterase/thiol ester dehydrase-isomerase"/>
    <property type="match status" value="1"/>
</dbReference>
<keyword evidence="2 4" id="KW-0378">Hydrolase</keyword>
<evidence type="ECO:0000313" key="5">
    <source>
        <dbReference type="Proteomes" id="UP000016648"/>
    </source>
</evidence>
<feature type="region of interest" description="Disordered" evidence="3">
    <location>
        <begin position="32"/>
        <end position="58"/>
    </location>
</feature>
<dbReference type="EMBL" id="AWEY01000044">
    <property type="protein sequence ID" value="ERK38105.1"/>
    <property type="molecule type" value="Genomic_DNA"/>
</dbReference>
<evidence type="ECO:0000256" key="1">
    <source>
        <dbReference type="ARBA" id="ARBA00005953"/>
    </source>
</evidence>
<dbReference type="Pfam" id="PF13279">
    <property type="entry name" value="4HBT_2"/>
    <property type="match status" value="1"/>
</dbReference>
<dbReference type="PANTHER" id="PTHR31793">
    <property type="entry name" value="4-HYDROXYBENZOYL-COA THIOESTERASE FAMILY MEMBER"/>
    <property type="match status" value="1"/>
</dbReference>